<dbReference type="RefSeq" id="WP_114533917.1">
    <property type="nucleotide sequence ID" value="NZ_JADNER010000012.1"/>
</dbReference>
<name>A0A369MG59_EGGLN</name>
<comment type="caution">
    <text evidence="1">The sequence shown here is derived from an EMBL/GenBank/DDBJ whole genome shotgun (WGS) entry which is preliminary data.</text>
</comment>
<protein>
    <submittedName>
        <fullName evidence="1">Uncharacterized protein</fullName>
    </submittedName>
</protein>
<gene>
    <name evidence="1" type="ORF">C1875_08545</name>
</gene>
<proteinExistence type="predicted"/>
<accession>A0A369MG59</accession>
<dbReference type="EMBL" id="PPTU01000011">
    <property type="protein sequence ID" value="RDB70026.1"/>
    <property type="molecule type" value="Genomic_DNA"/>
</dbReference>
<sequence>MSDRATINAQGIEVAFYKGDAYADYVSLTDIARYKSPTPKDVIKNWMRTHDVIEYLGLWETLYNPSFKGVEFDSFKARSGSNLNRAAREQLSLLLRSSAADGLEGGELGSGRAFPSAS</sequence>
<evidence type="ECO:0000313" key="1">
    <source>
        <dbReference type="EMBL" id="RDB70026.1"/>
    </source>
</evidence>
<evidence type="ECO:0000313" key="2">
    <source>
        <dbReference type="Proteomes" id="UP000253970"/>
    </source>
</evidence>
<dbReference type="AlphaFoldDB" id="A0A369MG59"/>
<dbReference type="Proteomes" id="UP000253970">
    <property type="component" value="Unassembled WGS sequence"/>
</dbReference>
<reference evidence="1 2" key="1">
    <citation type="journal article" date="2018" name="Elife">
        <title>Discovery and characterization of a prevalent human gut bacterial enzyme sufficient for the inactivation of a family of plant toxins.</title>
        <authorList>
            <person name="Koppel N."/>
            <person name="Bisanz J.E."/>
            <person name="Pandelia M.E."/>
            <person name="Turnbaugh P.J."/>
            <person name="Balskus E.P."/>
        </authorList>
    </citation>
    <scope>NUCLEOTIDE SEQUENCE [LARGE SCALE GENOMIC DNA]</scope>
    <source>
        <strain evidence="1 2">W1 BHI 6</strain>
    </source>
</reference>
<organism evidence="1 2">
    <name type="scientific">Eggerthella lenta</name>
    <name type="common">Eubacterium lentum</name>
    <dbReference type="NCBI Taxonomy" id="84112"/>
    <lineage>
        <taxon>Bacteria</taxon>
        <taxon>Bacillati</taxon>
        <taxon>Actinomycetota</taxon>
        <taxon>Coriobacteriia</taxon>
        <taxon>Eggerthellales</taxon>
        <taxon>Eggerthellaceae</taxon>
        <taxon>Eggerthella</taxon>
    </lineage>
</organism>